<evidence type="ECO:0000313" key="11">
    <source>
        <dbReference type="EMBL" id="QHZ50864.1"/>
    </source>
</evidence>
<evidence type="ECO:0000313" key="12">
    <source>
        <dbReference type="Proteomes" id="UP000464330"/>
    </source>
</evidence>
<dbReference type="CDD" id="cd00331">
    <property type="entry name" value="IGPS"/>
    <property type="match status" value="1"/>
</dbReference>
<protein>
    <recommendedName>
        <fullName evidence="9">Indole-3-glycerol phosphate synthase</fullName>
        <shortName evidence="9">IGPS</shortName>
        <ecNumber evidence="9">4.1.1.48</ecNumber>
    </recommendedName>
</protein>
<dbReference type="InterPro" id="IPR013798">
    <property type="entry name" value="Indole-3-glycerol_P_synth_dom"/>
</dbReference>
<keyword evidence="4 9" id="KW-0028">Amino-acid biosynthesis</keyword>
<evidence type="ECO:0000256" key="4">
    <source>
        <dbReference type="ARBA" id="ARBA00022605"/>
    </source>
</evidence>
<dbReference type="Gene3D" id="3.20.20.70">
    <property type="entry name" value="Aldolase class I"/>
    <property type="match status" value="1"/>
</dbReference>
<dbReference type="PANTHER" id="PTHR22854">
    <property type="entry name" value="TRYPTOPHAN BIOSYNTHESIS PROTEIN"/>
    <property type="match status" value="1"/>
</dbReference>
<organism evidence="11 12">
    <name type="scientific">Paenibacillus larvae subsp. larvae</name>
    <dbReference type="NCBI Taxonomy" id="147375"/>
    <lineage>
        <taxon>Bacteria</taxon>
        <taxon>Bacillati</taxon>
        <taxon>Bacillota</taxon>
        <taxon>Bacilli</taxon>
        <taxon>Bacillales</taxon>
        <taxon>Paenibacillaceae</taxon>
        <taxon>Paenibacillus</taxon>
    </lineage>
</organism>
<evidence type="ECO:0000256" key="3">
    <source>
        <dbReference type="ARBA" id="ARBA00008737"/>
    </source>
</evidence>
<dbReference type="InterPro" id="IPR001468">
    <property type="entry name" value="Indole-3-GlycerolPSynthase_CS"/>
</dbReference>
<dbReference type="UniPathway" id="UPA00035">
    <property type="reaction ID" value="UER00043"/>
</dbReference>
<evidence type="ECO:0000259" key="10">
    <source>
        <dbReference type="Pfam" id="PF00218"/>
    </source>
</evidence>
<dbReference type="PANTHER" id="PTHR22854:SF2">
    <property type="entry name" value="INDOLE-3-GLYCEROL-PHOSPHATE SYNTHASE"/>
    <property type="match status" value="1"/>
</dbReference>
<sequence length="265" mass="29519">MFLERILKTKRQEVAGLQIKTSLNQLEKMAAAIPMCRGFEQALRNGRKINGLGLIAEVKKASPSKGLVRENFHPVTLAQSYERAGAHCLSVLTDETYFQGKAEYLQRIKQEVGLPILRKDFVIDPYQVYESKVLGADAVLLIAAALDKPIMEICLREAKALGLDVLIEIHNREQLEEILNLNHSLIGINNRNLHTFETSLQTTKDLIPLLPDDIFVISESGIHSGEDLKFVLSAGAGGVLIGEYFMRQENVEKAVKKLMQALLSV</sequence>
<dbReference type="NCBIfam" id="NF001373">
    <property type="entry name" value="PRK00278.1-6"/>
    <property type="match status" value="1"/>
</dbReference>
<dbReference type="GO" id="GO:0000162">
    <property type="term" value="P:L-tryptophan biosynthetic process"/>
    <property type="evidence" value="ECO:0007669"/>
    <property type="project" value="UniProtKB-UniRule"/>
</dbReference>
<keyword evidence="7 9" id="KW-0057">Aromatic amino acid biosynthesis</keyword>
<dbReference type="AlphaFoldDB" id="A0A6C0QQ69"/>
<dbReference type="GO" id="GO:0004425">
    <property type="term" value="F:indole-3-glycerol-phosphate synthase activity"/>
    <property type="evidence" value="ECO:0007669"/>
    <property type="project" value="UniProtKB-UniRule"/>
</dbReference>
<keyword evidence="8 9" id="KW-0456">Lyase</keyword>
<evidence type="ECO:0000256" key="6">
    <source>
        <dbReference type="ARBA" id="ARBA00022822"/>
    </source>
</evidence>
<gene>
    <name evidence="9 11" type="primary">trpC</name>
    <name evidence="11" type="ORF">ERICV_01709</name>
</gene>
<dbReference type="SUPFAM" id="SSF51366">
    <property type="entry name" value="Ribulose-phoshate binding barrel"/>
    <property type="match status" value="1"/>
</dbReference>
<dbReference type="PROSITE" id="PS00614">
    <property type="entry name" value="IGPS"/>
    <property type="match status" value="1"/>
</dbReference>
<keyword evidence="6 9" id="KW-0822">Tryptophan biosynthesis</keyword>
<evidence type="ECO:0000256" key="5">
    <source>
        <dbReference type="ARBA" id="ARBA00022793"/>
    </source>
</evidence>
<dbReference type="InterPro" id="IPR013785">
    <property type="entry name" value="Aldolase_TIM"/>
</dbReference>
<reference evidence="11 12" key="1">
    <citation type="journal article" date="2020" name="Int. J. Med. Microbiol.">
        <title>Discovery of Paenibacillus larvae ERIC V: Phenotypic and genomic comparison to genotypes ERIC I-IV reveal different inventories of virulence factors which correlate with epidemiological prevalences of American Foulbrood.</title>
        <authorList>
            <person name="Beims H."/>
            <person name="Bunk B."/>
            <person name="Erler S."/>
            <person name="Mohr K.I."/>
            <person name="Sproer C."/>
            <person name="Pradella S."/>
            <person name="Gunther G."/>
            <person name="Rohde M."/>
            <person name="von der Ohe W."/>
            <person name="Steinert M."/>
        </authorList>
    </citation>
    <scope>NUCLEOTIDE SEQUENCE [LARGE SCALE GENOMIC DNA]</scope>
    <source>
        <strain evidence="11">Eric_V</strain>
    </source>
</reference>
<dbReference type="Proteomes" id="UP000464330">
    <property type="component" value="Chromosome"/>
</dbReference>
<comment type="similarity">
    <text evidence="3 9">Belongs to the TrpC family.</text>
</comment>
<feature type="domain" description="Indole-3-glycerol phosphate synthase" evidence="10">
    <location>
        <begin position="3"/>
        <end position="258"/>
    </location>
</feature>
<dbReference type="EMBL" id="CP019717">
    <property type="protein sequence ID" value="QHZ50864.1"/>
    <property type="molecule type" value="Genomic_DNA"/>
</dbReference>
<dbReference type="FunFam" id="3.20.20.70:FF:000024">
    <property type="entry name" value="Indole-3-glycerol phosphate synthase"/>
    <property type="match status" value="1"/>
</dbReference>
<dbReference type="InterPro" id="IPR045186">
    <property type="entry name" value="Indole-3-glycerol_P_synth"/>
</dbReference>
<keyword evidence="5 9" id="KW-0210">Decarboxylase</keyword>
<dbReference type="EC" id="4.1.1.48" evidence="9"/>
<comment type="catalytic activity">
    <reaction evidence="1 9">
        <text>1-(2-carboxyphenylamino)-1-deoxy-D-ribulose 5-phosphate + H(+) = (1S,2R)-1-C-(indol-3-yl)glycerol 3-phosphate + CO2 + H2O</text>
        <dbReference type="Rhea" id="RHEA:23476"/>
        <dbReference type="ChEBI" id="CHEBI:15377"/>
        <dbReference type="ChEBI" id="CHEBI:15378"/>
        <dbReference type="ChEBI" id="CHEBI:16526"/>
        <dbReference type="ChEBI" id="CHEBI:58613"/>
        <dbReference type="ChEBI" id="CHEBI:58866"/>
        <dbReference type="EC" id="4.1.1.48"/>
    </reaction>
</comment>
<dbReference type="InterPro" id="IPR011060">
    <property type="entry name" value="RibuloseP-bd_barrel"/>
</dbReference>
<dbReference type="HAMAP" id="MF_00134_B">
    <property type="entry name" value="IGPS_B"/>
    <property type="match status" value="1"/>
</dbReference>
<dbReference type="NCBIfam" id="NF001377">
    <property type="entry name" value="PRK00278.2-4"/>
    <property type="match status" value="1"/>
</dbReference>
<comment type="pathway">
    <text evidence="2 9">Amino-acid biosynthesis; L-tryptophan biosynthesis; L-tryptophan from chorismate: step 4/5.</text>
</comment>
<accession>A0A6C0QQ69</accession>
<evidence type="ECO:0000256" key="2">
    <source>
        <dbReference type="ARBA" id="ARBA00004696"/>
    </source>
</evidence>
<dbReference type="GO" id="GO:0004640">
    <property type="term" value="F:phosphoribosylanthranilate isomerase activity"/>
    <property type="evidence" value="ECO:0007669"/>
    <property type="project" value="TreeGrafter"/>
</dbReference>
<proteinExistence type="inferred from homology"/>
<dbReference type="RefSeq" id="WP_023482658.1">
    <property type="nucleotide sequence ID" value="NZ_CP019651.1"/>
</dbReference>
<evidence type="ECO:0000256" key="7">
    <source>
        <dbReference type="ARBA" id="ARBA00023141"/>
    </source>
</evidence>
<name>A0A6C0QQ69_9BACL</name>
<dbReference type="Pfam" id="PF00218">
    <property type="entry name" value="IGPS"/>
    <property type="match status" value="1"/>
</dbReference>
<evidence type="ECO:0000256" key="8">
    <source>
        <dbReference type="ARBA" id="ARBA00023239"/>
    </source>
</evidence>
<evidence type="ECO:0000256" key="9">
    <source>
        <dbReference type="HAMAP-Rule" id="MF_00134"/>
    </source>
</evidence>
<evidence type="ECO:0000256" key="1">
    <source>
        <dbReference type="ARBA" id="ARBA00001633"/>
    </source>
</evidence>